<dbReference type="GO" id="GO:0061630">
    <property type="term" value="F:ubiquitin protein ligase activity"/>
    <property type="evidence" value="ECO:0007669"/>
    <property type="project" value="UniProtKB-EC"/>
</dbReference>
<dbReference type="PANTHER" id="PTHR46279:SF31">
    <property type="entry name" value="RING-H2 FINGER PROTEIN ATL20-LIKE ISOFORM X1"/>
    <property type="match status" value="1"/>
</dbReference>
<keyword evidence="8" id="KW-0863">Zinc-finger</keyword>
<comment type="subcellular location">
    <subcellularLocation>
        <location evidence="2">Membrane</location>
        <topology evidence="2">Single-pass membrane protein</topology>
    </subcellularLocation>
</comment>
<sequence>MSLQLPPSLPLDHLWEPYDFYEQIHHHNPARQRSFNPCRQARTQDSRVAQVQARGESETRDTQLGGCEPNGKMEQIGFGLSCNDPRQTIPTLPFSEDFIVQNINYLDQVVTINDPDNCLPRWFFHRDLSLVIDTPLIYTYDRLNYTFLTCSIYNETWSAPLIYCLSSEKNYVIVVPTSFSLPPDQEPYHRFCTVISTTSVPRPFDWQHLDLGAQLTWHTPDCRFCESSGHVCGSKNGRGSAVSALILRNPVCFMNNAIHRSLSRAAIYCRMISVGISVLLIVGVAIHVRDKKRASDEPRQPNMELSIITDQQPSVLTMGLDRPTIELYPKIQLGERSEFPKQLTDNTCPICLVGQTGRLRNVDRQTGRLRNVDRQTCRLHNSNRQTSKLYNADRQTGSYKQKDKLHYKRGSSSRCKFTPVRVGCRQMQIRGGLLQIASQVAEAA</sequence>
<keyword evidence="12 14" id="KW-0472">Membrane</keyword>
<organism evidence="15 16">
    <name type="scientific">Malus baccata</name>
    <name type="common">Siberian crab apple</name>
    <name type="synonym">Pyrus baccata</name>
    <dbReference type="NCBI Taxonomy" id="106549"/>
    <lineage>
        <taxon>Eukaryota</taxon>
        <taxon>Viridiplantae</taxon>
        <taxon>Streptophyta</taxon>
        <taxon>Embryophyta</taxon>
        <taxon>Tracheophyta</taxon>
        <taxon>Spermatophyta</taxon>
        <taxon>Magnoliopsida</taxon>
        <taxon>eudicotyledons</taxon>
        <taxon>Gunneridae</taxon>
        <taxon>Pentapetalae</taxon>
        <taxon>rosids</taxon>
        <taxon>fabids</taxon>
        <taxon>Rosales</taxon>
        <taxon>Rosaceae</taxon>
        <taxon>Amygdaloideae</taxon>
        <taxon>Maleae</taxon>
        <taxon>Malus</taxon>
    </lineage>
</organism>
<evidence type="ECO:0000256" key="6">
    <source>
        <dbReference type="ARBA" id="ARBA00022692"/>
    </source>
</evidence>
<evidence type="ECO:0000313" key="15">
    <source>
        <dbReference type="EMBL" id="TQD93282.1"/>
    </source>
</evidence>
<keyword evidence="7" id="KW-0479">Metal-binding</keyword>
<dbReference type="PANTHER" id="PTHR46279">
    <property type="entry name" value="RING/U-BOX SUPERFAMILY PROTEIN"/>
    <property type="match status" value="1"/>
</dbReference>
<keyword evidence="5" id="KW-0808">Transferase</keyword>
<comment type="caution">
    <text evidence="15">The sequence shown here is derived from an EMBL/GenBank/DDBJ whole genome shotgun (WGS) entry which is preliminary data.</text>
</comment>
<evidence type="ECO:0000256" key="8">
    <source>
        <dbReference type="ARBA" id="ARBA00022771"/>
    </source>
</evidence>
<dbReference type="EC" id="2.3.2.27" evidence="4"/>
<dbReference type="InterPro" id="IPR046948">
    <property type="entry name" value="ATL20-22-like"/>
</dbReference>
<evidence type="ECO:0000256" key="5">
    <source>
        <dbReference type="ARBA" id="ARBA00022679"/>
    </source>
</evidence>
<dbReference type="GO" id="GO:0016020">
    <property type="term" value="C:membrane"/>
    <property type="evidence" value="ECO:0007669"/>
    <property type="project" value="UniProtKB-SubCell"/>
</dbReference>
<dbReference type="EMBL" id="VIEB01000372">
    <property type="protein sequence ID" value="TQD93282.1"/>
    <property type="molecule type" value="Genomic_DNA"/>
</dbReference>
<keyword evidence="11 14" id="KW-1133">Transmembrane helix</keyword>
<evidence type="ECO:0000256" key="1">
    <source>
        <dbReference type="ARBA" id="ARBA00000900"/>
    </source>
</evidence>
<evidence type="ECO:0000256" key="10">
    <source>
        <dbReference type="ARBA" id="ARBA00022833"/>
    </source>
</evidence>
<dbReference type="GO" id="GO:0008270">
    <property type="term" value="F:zinc ion binding"/>
    <property type="evidence" value="ECO:0007669"/>
    <property type="project" value="UniProtKB-KW"/>
</dbReference>
<evidence type="ECO:0000256" key="3">
    <source>
        <dbReference type="ARBA" id="ARBA00004906"/>
    </source>
</evidence>
<evidence type="ECO:0000256" key="13">
    <source>
        <dbReference type="ARBA" id="ARBA00024209"/>
    </source>
</evidence>
<keyword evidence="10" id="KW-0862">Zinc</keyword>
<evidence type="ECO:0000256" key="4">
    <source>
        <dbReference type="ARBA" id="ARBA00012483"/>
    </source>
</evidence>
<comment type="catalytic activity">
    <reaction evidence="1">
        <text>S-ubiquitinyl-[E2 ubiquitin-conjugating enzyme]-L-cysteine + [acceptor protein]-L-lysine = [E2 ubiquitin-conjugating enzyme]-L-cysteine + N(6)-ubiquitinyl-[acceptor protein]-L-lysine.</text>
        <dbReference type="EC" id="2.3.2.27"/>
    </reaction>
</comment>
<keyword evidence="9" id="KW-0833">Ubl conjugation pathway</keyword>
<evidence type="ECO:0000313" key="16">
    <source>
        <dbReference type="Proteomes" id="UP000315295"/>
    </source>
</evidence>
<proteinExistence type="inferred from homology"/>
<gene>
    <name evidence="15" type="ORF">C1H46_021104</name>
</gene>
<evidence type="ECO:0000256" key="9">
    <source>
        <dbReference type="ARBA" id="ARBA00022786"/>
    </source>
</evidence>
<protein>
    <recommendedName>
        <fullName evidence="4">RING-type E3 ubiquitin transferase</fullName>
        <ecNumber evidence="4">2.3.2.27</ecNumber>
    </recommendedName>
</protein>
<dbReference type="Proteomes" id="UP000315295">
    <property type="component" value="Unassembled WGS sequence"/>
</dbReference>
<evidence type="ECO:0000256" key="7">
    <source>
        <dbReference type="ARBA" id="ARBA00022723"/>
    </source>
</evidence>
<evidence type="ECO:0000256" key="14">
    <source>
        <dbReference type="SAM" id="Phobius"/>
    </source>
</evidence>
<accession>A0A540M451</accession>
<reference evidence="15 16" key="1">
    <citation type="journal article" date="2019" name="G3 (Bethesda)">
        <title>Sequencing of a Wild Apple (Malus baccata) Genome Unravels the Differences Between Cultivated and Wild Apple Species Regarding Disease Resistance and Cold Tolerance.</title>
        <authorList>
            <person name="Chen X."/>
        </authorList>
    </citation>
    <scope>NUCLEOTIDE SEQUENCE [LARGE SCALE GENOMIC DNA]</scope>
    <source>
        <strain evidence="16">cv. Shandingzi</strain>
        <tissue evidence="15">Leaves</tissue>
    </source>
</reference>
<name>A0A540M451_MALBA</name>
<keyword evidence="16" id="KW-1185">Reference proteome</keyword>
<dbReference type="AlphaFoldDB" id="A0A540M451"/>
<evidence type="ECO:0000256" key="11">
    <source>
        <dbReference type="ARBA" id="ARBA00022989"/>
    </source>
</evidence>
<evidence type="ECO:0000256" key="2">
    <source>
        <dbReference type="ARBA" id="ARBA00004167"/>
    </source>
</evidence>
<feature type="transmembrane region" description="Helical" evidence="14">
    <location>
        <begin position="265"/>
        <end position="286"/>
    </location>
</feature>
<comment type="similarity">
    <text evidence="13">Belongs to the RING-type zinc finger family. ATL subfamily.</text>
</comment>
<keyword evidence="6 14" id="KW-0812">Transmembrane</keyword>
<comment type="pathway">
    <text evidence="3">Protein modification; protein ubiquitination.</text>
</comment>
<evidence type="ECO:0000256" key="12">
    <source>
        <dbReference type="ARBA" id="ARBA00023136"/>
    </source>
</evidence>